<comment type="caution">
    <text evidence="2">The sequence shown here is derived from an EMBL/GenBank/DDBJ whole genome shotgun (WGS) entry which is preliminary data.</text>
</comment>
<reference evidence="2 3" key="1">
    <citation type="submission" date="2018-09" db="EMBL/GenBank/DDBJ databases">
        <title>Genomic investigation of the strawberry pathogen Phytophthora fragariae indicates pathogenicity is determined by transcriptional variation in three key races.</title>
        <authorList>
            <person name="Adams T.M."/>
            <person name="Armitage A.D."/>
            <person name="Sobczyk M.K."/>
            <person name="Bates H.J."/>
            <person name="Dunwell J.M."/>
            <person name="Nellist C.F."/>
            <person name="Harrison R.J."/>
        </authorList>
    </citation>
    <scope>NUCLEOTIDE SEQUENCE [LARGE SCALE GENOMIC DNA]</scope>
    <source>
        <strain evidence="2 3">ONT-3</strain>
    </source>
</reference>
<feature type="region of interest" description="Disordered" evidence="1">
    <location>
        <begin position="1"/>
        <end position="91"/>
    </location>
</feature>
<dbReference type="EMBL" id="QXFX01003405">
    <property type="protein sequence ID" value="KAE9069222.1"/>
    <property type="molecule type" value="Genomic_DNA"/>
</dbReference>
<gene>
    <name evidence="2" type="ORF">PF010_g26746</name>
</gene>
<organism evidence="2 3">
    <name type="scientific">Phytophthora fragariae</name>
    <dbReference type="NCBI Taxonomy" id="53985"/>
    <lineage>
        <taxon>Eukaryota</taxon>
        <taxon>Sar</taxon>
        <taxon>Stramenopiles</taxon>
        <taxon>Oomycota</taxon>
        <taxon>Peronosporomycetes</taxon>
        <taxon>Peronosporales</taxon>
        <taxon>Peronosporaceae</taxon>
        <taxon>Phytophthora</taxon>
    </lineage>
</organism>
<name>A0A6G0JWF6_9STRA</name>
<evidence type="ECO:0000313" key="3">
    <source>
        <dbReference type="Proteomes" id="UP000488956"/>
    </source>
</evidence>
<dbReference type="Proteomes" id="UP000488956">
    <property type="component" value="Unassembled WGS sequence"/>
</dbReference>
<feature type="compositionally biased region" description="Acidic residues" evidence="1">
    <location>
        <begin position="27"/>
        <end position="41"/>
    </location>
</feature>
<sequence>MRGLARGREVAAGGAGAALAGGAVLADVDELDVEGTEEPGGESDAGGSDEGAATGDWIRGGRCLGGGGGSPLPHRTATATTGSRGTPRPAA</sequence>
<dbReference type="AlphaFoldDB" id="A0A6G0JWF6"/>
<feature type="compositionally biased region" description="Low complexity" evidence="1">
    <location>
        <begin position="76"/>
        <end position="91"/>
    </location>
</feature>
<proteinExistence type="predicted"/>
<protein>
    <submittedName>
        <fullName evidence="2">Uncharacterized protein</fullName>
    </submittedName>
</protein>
<feature type="compositionally biased region" description="Low complexity" evidence="1">
    <location>
        <begin position="17"/>
        <end position="26"/>
    </location>
</feature>
<evidence type="ECO:0000313" key="2">
    <source>
        <dbReference type="EMBL" id="KAE9069222.1"/>
    </source>
</evidence>
<evidence type="ECO:0000256" key="1">
    <source>
        <dbReference type="SAM" id="MobiDB-lite"/>
    </source>
</evidence>
<accession>A0A6G0JWF6</accession>